<evidence type="ECO:0000313" key="3">
    <source>
        <dbReference type="Proteomes" id="UP000762676"/>
    </source>
</evidence>
<dbReference type="EMBL" id="BMAT01001524">
    <property type="protein sequence ID" value="GFR87573.1"/>
    <property type="molecule type" value="Genomic_DNA"/>
</dbReference>
<evidence type="ECO:0000256" key="1">
    <source>
        <dbReference type="SAM" id="MobiDB-lite"/>
    </source>
</evidence>
<dbReference type="AlphaFoldDB" id="A0AAV4GRL8"/>
<feature type="region of interest" description="Disordered" evidence="1">
    <location>
        <begin position="1"/>
        <end position="38"/>
    </location>
</feature>
<accession>A0AAV4GRL8</accession>
<dbReference type="Proteomes" id="UP000762676">
    <property type="component" value="Unassembled WGS sequence"/>
</dbReference>
<protein>
    <submittedName>
        <fullName evidence="2">Uncharacterized protein</fullName>
    </submittedName>
</protein>
<comment type="caution">
    <text evidence="2">The sequence shown here is derived from an EMBL/GenBank/DDBJ whole genome shotgun (WGS) entry which is preliminary data.</text>
</comment>
<feature type="compositionally biased region" description="Polar residues" evidence="1">
    <location>
        <begin position="15"/>
        <end position="24"/>
    </location>
</feature>
<gene>
    <name evidence="2" type="ORF">ElyMa_000750200</name>
</gene>
<proteinExistence type="predicted"/>
<organism evidence="2 3">
    <name type="scientific">Elysia marginata</name>
    <dbReference type="NCBI Taxonomy" id="1093978"/>
    <lineage>
        <taxon>Eukaryota</taxon>
        <taxon>Metazoa</taxon>
        <taxon>Spiralia</taxon>
        <taxon>Lophotrochozoa</taxon>
        <taxon>Mollusca</taxon>
        <taxon>Gastropoda</taxon>
        <taxon>Heterobranchia</taxon>
        <taxon>Euthyneura</taxon>
        <taxon>Panpulmonata</taxon>
        <taxon>Sacoglossa</taxon>
        <taxon>Placobranchoidea</taxon>
        <taxon>Plakobranchidae</taxon>
        <taxon>Elysia</taxon>
    </lineage>
</organism>
<name>A0AAV4GRL8_9GAST</name>
<evidence type="ECO:0000313" key="2">
    <source>
        <dbReference type="EMBL" id="GFR87573.1"/>
    </source>
</evidence>
<sequence>MRVTAGVSGCGQRRPVSSTRSLRQVSPGRREDLDPHQPGVGLRVLPGIQTRIQIARSLVTIHAEIRTRVAPGQGESPKFPRLCHQLYRGRGIP</sequence>
<reference evidence="2 3" key="1">
    <citation type="journal article" date="2021" name="Elife">
        <title>Chloroplast acquisition without the gene transfer in kleptoplastic sea slugs, Plakobranchus ocellatus.</title>
        <authorList>
            <person name="Maeda T."/>
            <person name="Takahashi S."/>
            <person name="Yoshida T."/>
            <person name="Shimamura S."/>
            <person name="Takaki Y."/>
            <person name="Nagai Y."/>
            <person name="Toyoda A."/>
            <person name="Suzuki Y."/>
            <person name="Arimoto A."/>
            <person name="Ishii H."/>
            <person name="Satoh N."/>
            <person name="Nishiyama T."/>
            <person name="Hasebe M."/>
            <person name="Maruyama T."/>
            <person name="Minagawa J."/>
            <person name="Obokata J."/>
            <person name="Shigenobu S."/>
        </authorList>
    </citation>
    <scope>NUCLEOTIDE SEQUENCE [LARGE SCALE GENOMIC DNA]</scope>
</reference>
<keyword evidence="3" id="KW-1185">Reference proteome</keyword>